<protein>
    <submittedName>
        <fullName evidence="2">Uncharacterized protein</fullName>
    </submittedName>
</protein>
<gene>
    <name evidence="5" type="ORF">DW028_09050</name>
    <name evidence="4" type="ORF">DW172_07800</name>
    <name evidence="3" type="ORF">DW967_15965</name>
    <name evidence="2" type="ORF">DWY38_05685</name>
</gene>
<dbReference type="EMBL" id="QRKN01000004">
    <property type="protein sequence ID" value="RHI23261.1"/>
    <property type="molecule type" value="Genomic_DNA"/>
</dbReference>
<evidence type="ECO:0000313" key="2">
    <source>
        <dbReference type="EMBL" id="RGR55610.1"/>
    </source>
</evidence>
<dbReference type="Proteomes" id="UP000266066">
    <property type="component" value="Unassembled WGS sequence"/>
</dbReference>
<dbReference type="EMBL" id="QRUJ01000004">
    <property type="protein sequence ID" value="RGR55610.1"/>
    <property type="molecule type" value="Genomic_DNA"/>
</dbReference>
<proteinExistence type="predicted"/>
<evidence type="ECO:0000313" key="8">
    <source>
        <dbReference type="Proteomes" id="UP000283721"/>
    </source>
</evidence>
<evidence type="ECO:0000256" key="1">
    <source>
        <dbReference type="SAM" id="SignalP"/>
    </source>
</evidence>
<evidence type="ECO:0000313" key="7">
    <source>
        <dbReference type="Proteomes" id="UP000283297"/>
    </source>
</evidence>
<evidence type="ECO:0000313" key="5">
    <source>
        <dbReference type="EMBL" id="RHL28190.1"/>
    </source>
</evidence>
<organism evidence="2 6">
    <name type="scientific">Agathobacter rectalis</name>
    <dbReference type="NCBI Taxonomy" id="39491"/>
    <lineage>
        <taxon>Bacteria</taxon>
        <taxon>Bacillati</taxon>
        <taxon>Bacillota</taxon>
        <taxon>Clostridia</taxon>
        <taxon>Lachnospirales</taxon>
        <taxon>Lachnospiraceae</taxon>
        <taxon>Agathobacter</taxon>
    </lineage>
</organism>
<accession>A0A395V4I2</accession>
<sequence>MKKRAFMLVGILLISIVMSACSSNSKSTTNENETTIIQAEYPVYDTAEEIVDASDLVFSGTVTEINYESLNVKSETGADSETGLVEATEIPYTIFDISIEKVYKGNVESSSISIKRPGGKIDGQFFVVEGASTIEVGETYLFITQTYENAYPSLLNVTQASFDMSKPEVLNSEQGNARITLSEVLEYLDSIN</sequence>
<evidence type="ECO:0000313" key="4">
    <source>
        <dbReference type="EMBL" id="RHI23261.1"/>
    </source>
</evidence>
<dbReference type="PROSITE" id="PS51257">
    <property type="entry name" value="PROKAR_LIPOPROTEIN"/>
    <property type="match status" value="1"/>
</dbReference>
<feature type="signal peptide" evidence="1">
    <location>
        <begin position="1"/>
        <end position="22"/>
    </location>
</feature>
<comment type="caution">
    <text evidence="2">The sequence shown here is derived from an EMBL/GenBank/DDBJ whole genome shotgun (WGS) entry which is preliminary data.</text>
</comment>
<name>A0A395V4I2_9FIRM</name>
<reference evidence="6 7" key="1">
    <citation type="submission" date="2018-08" db="EMBL/GenBank/DDBJ databases">
        <title>A genome reference for cultivated species of the human gut microbiota.</title>
        <authorList>
            <person name="Zou Y."/>
            <person name="Xue W."/>
            <person name="Luo G."/>
        </authorList>
    </citation>
    <scope>NUCLEOTIDE SEQUENCE [LARGE SCALE GENOMIC DNA]</scope>
    <source>
        <strain evidence="2 6">AF25-15</strain>
        <strain evidence="5 7">AF38-24</strain>
        <strain evidence="4 9">AM16-11</strain>
        <strain evidence="3 8">AM47-6BH</strain>
    </source>
</reference>
<dbReference type="Proteomes" id="UP000283297">
    <property type="component" value="Unassembled WGS sequence"/>
</dbReference>
<keyword evidence="1" id="KW-0732">Signal</keyword>
<evidence type="ECO:0000313" key="9">
    <source>
        <dbReference type="Proteomes" id="UP000285865"/>
    </source>
</evidence>
<dbReference type="EMBL" id="QSES01000045">
    <property type="protein sequence ID" value="RGZ88119.1"/>
    <property type="molecule type" value="Genomic_DNA"/>
</dbReference>
<dbReference type="Proteomes" id="UP000283721">
    <property type="component" value="Unassembled WGS sequence"/>
</dbReference>
<dbReference type="RefSeq" id="WP_118192892.1">
    <property type="nucleotide sequence ID" value="NZ_JAQDCR010000022.1"/>
</dbReference>
<dbReference type="AlphaFoldDB" id="A0A395V4I2"/>
<feature type="chain" id="PRO_5038231119" evidence="1">
    <location>
        <begin position="23"/>
        <end position="192"/>
    </location>
</feature>
<dbReference type="Proteomes" id="UP000285865">
    <property type="component" value="Unassembled WGS sequence"/>
</dbReference>
<evidence type="ECO:0000313" key="3">
    <source>
        <dbReference type="EMBL" id="RGZ88119.1"/>
    </source>
</evidence>
<evidence type="ECO:0000313" key="6">
    <source>
        <dbReference type="Proteomes" id="UP000266066"/>
    </source>
</evidence>
<dbReference type="EMBL" id="QRON01000005">
    <property type="protein sequence ID" value="RHL28190.1"/>
    <property type="molecule type" value="Genomic_DNA"/>
</dbReference>